<keyword evidence="6" id="KW-1185">Reference proteome</keyword>
<dbReference type="AlphaFoldDB" id="A0A383WGG6"/>
<accession>A0A383WGG6</accession>
<evidence type="ECO:0000256" key="1">
    <source>
        <dbReference type="ARBA" id="ARBA00009986"/>
    </source>
</evidence>
<dbReference type="PANTHER" id="PTHR43521:SF7">
    <property type="entry name" value="DELTA-1-PYRROLINE-5-CARBOXYLATE DEHYDROGENASE 12A1, MITOCHONDRIAL"/>
    <property type="match status" value="1"/>
</dbReference>
<dbReference type="InterPro" id="IPR016162">
    <property type="entry name" value="Ald_DH_N"/>
</dbReference>
<dbReference type="GO" id="GO:0010133">
    <property type="term" value="P:L-proline catabolic process to L-glutamate"/>
    <property type="evidence" value="ECO:0007669"/>
    <property type="project" value="TreeGrafter"/>
</dbReference>
<dbReference type="GO" id="GO:0004029">
    <property type="term" value="F:aldehyde dehydrogenase (NAD+) activity"/>
    <property type="evidence" value="ECO:0007669"/>
    <property type="project" value="InterPro"/>
</dbReference>
<dbReference type="FunFam" id="3.40.605.10:FF:000019">
    <property type="entry name" value="probable aldehyde dehydrogenase"/>
    <property type="match status" value="1"/>
</dbReference>
<evidence type="ECO:0000256" key="2">
    <source>
        <dbReference type="ARBA" id="ARBA00023002"/>
    </source>
</evidence>
<gene>
    <name evidence="5" type="ORF">BQ4739_LOCUS16893</name>
</gene>
<dbReference type="InterPro" id="IPR016163">
    <property type="entry name" value="Ald_DH_C"/>
</dbReference>
<dbReference type="InterPro" id="IPR016160">
    <property type="entry name" value="Ald_DH_CS_CYS"/>
</dbReference>
<organism evidence="5 6">
    <name type="scientific">Tetradesmus obliquus</name>
    <name type="common">Green alga</name>
    <name type="synonym">Acutodesmus obliquus</name>
    <dbReference type="NCBI Taxonomy" id="3088"/>
    <lineage>
        <taxon>Eukaryota</taxon>
        <taxon>Viridiplantae</taxon>
        <taxon>Chlorophyta</taxon>
        <taxon>core chlorophytes</taxon>
        <taxon>Chlorophyceae</taxon>
        <taxon>CS clade</taxon>
        <taxon>Sphaeropleales</taxon>
        <taxon>Scenedesmaceae</taxon>
        <taxon>Tetradesmus</taxon>
    </lineage>
</organism>
<protein>
    <recommendedName>
        <fullName evidence="4">Aldehyde dehydrogenase domain-containing protein</fullName>
    </recommendedName>
</protein>
<name>A0A383WGG6_TETOB</name>
<dbReference type="SUPFAM" id="SSF53720">
    <property type="entry name" value="ALDH-like"/>
    <property type="match status" value="1"/>
</dbReference>
<dbReference type="STRING" id="3088.A0A383WGG6"/>
<dbReference type="PANTHER" id="PTHR43521">
    <property type="entry name" value="ALPHA-AMINOADIPIC SEMIALDEHYDE DEHYDROGENASE"/>
    <property type="match status" value="1"/>
</dbReference>
<reference evidence="5 6" key="1">
    <citation type="submission" date="2016-10" db="EMBL/GenBank/DDBJ databases">
        <authorList>
            <person name="Cai Z."/>
        </authorList>
    </citation>
    <scope>NUCLEOTIDE SEQUENCE [LARGE SCALE GENOMIC DNA]</scope>
</reference>
<keyword evidence="3" id="KW-0520">NAD</keyword>
<dbReference type="PROSITE" id="PS00070">
    <property type="entry name" value="ALDEHYDE_DEHYDR_CYS"/>
    <property type="match status" value="1"/>
</dbReference>
<sequence length="555" mass="60837">MLLSPLLSSSLLQQACRGLASPAICDVAFNSARRLSNWATVDPDKWDGANPAHAQNLVAGRWTGAARSKTIPDPMNGEAFVSYPDTQASEIDHFVASLSACPKSGLHNPFKNPERYVMYGAVCAKVAEEMRKPEVAGFFAKLIQRTSPKSWSQAMTELVVTRRFFENFSGDQVRFTARGFSVPGDHPGQSSHGHRWPYGPVALITPFNFPLEIPALQLMGALFMGNKPLTHVDHRVSIVIEQLLRLLHHCGMPRTDADLIHGSGAVVNELLLRAQPRSTLFTGSQRVAEKLAVDMRGKVFLEDAGYDWKLLGPDVQDIDYVAWQADQDAYACSGQKCSAQSLLLMHSNWRKAGLLDKLKARAATRQLRDLTIGPVLSWTTGAMLEHMDKLLRLPGAQLLWGGQPLEGHSIPACYGAIQPTAVFVPLAAMRDPEAFKLVTTEVFGPFQVVTEYDDDQLRAVLDVLERMSHHLTAAVVSNDLPFLQEVLAHTVNGTTYAGIRARTTGAPQNHWFGPAGDPRGAGIGTPEAIRLVWSCHREVIHDFGPCSATSQLKQS</sequence>
<evidence type="ECO:0000256" key="3">
    <source>
        <dbReference type="ARBA" id="ARBA00023027"/>
    </source>
</evidence>
<dbReference type="InterPro" id="IPR016161">
    <property type="entry name" value="Ald_DH/histidinol_DH"/>
</dbReference>
<dbReference type="GO" id="GO:0005739">
    <property type="term" value="C:mitochondrion"/>
    <property type="evidence" value="ECO:0007669"/>
    <property type="project" value="TreeGrafter"/>
</dbReference>
<feature type="domain" description="Aldehyde dehydrogenase" evidence="4">
    <location>
        <begin position="70"/>
        <end position="498"/>
    </location>
</feature>
<dbReference type="Proteomes" id="UP000256970">
    <property type="component" value="Unassembled WGS sequence"/>
</dbReference>
<proteinExistence type="inferred from homology"/>
<dbReference type="Gene3D" id="3.40.309.10">
    <property type="entry name" value="Aldehyde Dehydrogenase, Chain A, domain 2"/>
    <property type="match status" value="1"/>
</dbReference>
<dbReference type="GO" id="GO:0003842">
    <property type="term" value="F:L-glutamate gamma-semialdehyde dehydrogenase activity"/>
    <property type="evidence" value="ECO:0007669"/>
    <property type="project" value="TreeGrafter"/>
</dbReference>
<evidence type="ECO:0000313" key="5">
    <source>
        <dbReference type="EMBL" id="SZX76510.1"/>
    </source>
</evidence>
<evidence type="ECO:0000259" key="4">
    <source>
        <dbReference type="Pfam" id="PF00171"/>
    </source>
</evidence>
<dbReference type="InterPro" id="IPR044638">
    <property type="entry name" value="ALDH7A1-like"/>
</dbReference>
<dbReference type="Pfam" id="PF00171">
    <property type="entry name" value="Aldedh"/>
    <property type="match status" value="1"/>
</dbReference>
<dbReference type="InterPro" id="IPR015590">
    <property type="entry name" value="Aldehyde_DH_dom"/>
</dbReference>
<evidence type="ECO:0000313" key="6">
    <source>
        <dbReference type="Proteomes" id="UP000256970"/>
    </source>
</evidence>
<dbReference type="Gene3D" id="3.40.605.10">
    <property type="entry name" value="Aldehyde Dehydrogenase, Chain A, domain 1"/>
    <property type="match status" value="1"/>
</dbReference>
<comment type="similarity">
    <text evidence="1">Belongs to the aldehyde dehydrogenase family.</text>
</comment>
<dbReference type="EMBL" id="FNXT01001260">
    <property type="protein sequence ID" value="SZX76510.1"/>
    <property type="molecule type" value="Genomic_DNA"/>
</dbReference>
<keyword evidence="2" id="KW-0560">Oxidoreductase</keyword>